<dbReference type="InterPro" id="IPR023210">
    <property type="entry name" value="NADP_OxRdtase_dom"/>
</dbReference>
<dbReference type="SUPFAM" id="SSF54862">
    <property type="entry name" value="4Fe-4S ferredoxins"/>
    <property type="match status" value="1"/>
</dbReference>
<evidence type="ECO:0000313" key="5">
    <source>
        <dbReference type="EMBL" id="KXG74039.1"/>
    </source>
</evidence>
<dbReference type="Gene3D" id="3.20.20.100">
    <property type="entry name" value="NADP-dependent oxidoreductase domain"/>
    <property type="match status" value="1"/>
</dbReference>
<reference evidence="5 6" key="1">
    <citation type="submission" date="2015-12" db="EMBL/GenBank/DDBJ databases">
        <title>Draft genome sequence of the thermoanaerobe Thermotalea metallivorans, an isolate from the runoff channel of the Great Artesian Basin, Australia.</title>
        <authorList>
            <person name="Patel B.K."/>
        </authorList>
    </citation>
    <scope>NUCLEOTIDE SEQUENCE [LARGE SCALE GENOMIC DNA]</scope>
    <source>
        <strain evidence="5 6">B2-1</strain>
    </source>
</reference>
<keyword evidence="3" id="KW-0411">Iron-sulfur</keyword>
<dbReference type="PANTHER" id="PTHR43312:SF1">
    <property type="entry name" value="NADP-DEPENDENT OXIDOREDUCTASE DOMAIN-CONTAINING PROTEIN"/>
    <property type="match status" value="1"/>
</dbReference>
<protein>
    <submittedName>
        <fullName evidence="5">Putative oxidoreductase YdbC</fullName>
        <ecNumber evidence="5">1.-.-.-</ecNumber>
    </submittedName>
</protein>
<dbReference type="InterPro" id="IPR053135">
    <property type="entry name" value="AKR2_Oxidoreductase"/>
</dbReference>
<dbReference type="STRING" id="520762.AN619_26490"/>
<evidence type="ECO:0000259" key="4">
    <source>
        <dbReference type="PROSITE" id="PS51379"/>
    </source>
</evidence>
<dbReference type="GO" id="GO:0016491">
    <property type="term" value="F:oxidoreductase activity"/>
    <property type="evidence" value="ECO:0007669"/>
    <property type="project" value="UniProtKB-KW"/>
</dbReference>
<dbReference type="GO" id="GO:0051536">
    <property type="term" value="F:iron-sulfur cluster binding"/>
    <property type="evidence" value="ECO:0007669"/>
    <property type="project" value="UniProtKB-KW"/>
</dbReference>
<dbReference type="EMBL" id="LOEE01000065">
    <property type="protein sequence ID" value="KXG74039.1"/>
    <property type="molecule type" value="Genomic_DNA"/>
</dbReference>
<keyword evidence="2" id="KW-0408">Iron</keyword>
<dbReference type="PROSITE" id="PS51379">
    <property type="entry name" value="4FE4S_FER_2"/>
    <property type="match status" value="2"/>
</dbReference>
<gene>
    <name evidence="5" type="primary">ydbC</name>
    <name evidence="5" type="ORF">AN619_26490</name>
</gene>
<feature type="domain" description="4Fe-4S ferredoxin-type" evidence="4">
    <location>
        <begin position="289"/>
        <end position="316"/>
    </location>
</feature>
<name>A0A140L0G4_9FIRM</name>
<dbReference type="Proteomes" id="UP000070456">
    <property type="component" value="Unassembled WGS sequence"/>
</dbReference>
<dbReference type="AlphaFoldDB" id="A0A140L0G4"/>
<dbReference type="PANTHER" id="PTHR43312">
    <property type="entry name" value="D-THREO-ALDOSE 1-DEHYDROGENASE"/>
    <property type="match status" value="1"/>
</dbReference>
<keyword evidence="1" id="KW-0479">Metal-binding</keyword>
<dbReference type="OrthoDB" id="9804790at2"/>
<dbReference type="SUPFAM" id="SSF51430">
    <property type="entry name" value="NAD(P)-linked oxidoreductase"/>
    <property type="match status" value="1"/>
</dbReference>
<dbReference type="CDD" id="cd19100">
    <property type="entry name" value="AKR_unchar"/>
    <property type="match status" value="1"/>
</dbReference>
<accession>A0A140L0G4</accession>
<organism evidence="5 6">
    <name type="scientific">Thermotalea metallivorans</name>
    <dbReference type="NCBI Taxonomy" id="520762"/>
    <lineage>
        <taxon>Bacteria</taxon>
        <taxon>Bacillati</taxon>
        <taxon>Bacillota</taxon>
        <taxon>Clostridia</taxon>
        <taxon>Peptostreptococcales</taxon>
        <taxon>Thermotaleaceae</taxon>
        <taxon>Thermotalea</taxon>
    </lineage>
</organism>
<dbReference type="Pfam" id="PF00248">
    <property type="entry name" value="Aldo_ket_red"/>
    <property type="match status" value="1"/>
</dbReference>
<dbReference type="InterPro" id="IPR017900">
    <property type="entry name" value="4Fe4S_Fe_S_CS"/>
</dbReference>
<evidence type="ECO:0000256" key="2">
    <source>
        <dbReference type="ARBA" id="ARBA00023004"/>
    </source>
</evidence>
<keyword evidence="6" id="KW-1185">Reference proteome</keyword>
<comment type="caution">
    <text evidence="5">The sequence shown here is derived from an EMBL/GenBank/DDBJ whole genome shotgun (WGS) entry which is preliminary data.</text>
</comment>
<dbReference type="EC" id="1.-.-.-" evidence="5"/>
<dbReference type="RefSeq" id="WP_068557691.1">
    <property type="nucleotide sequence ID" value="NZ_LOEE01000065.1"/>
</dbReference>
<dbReference type="PATRIC" id="fig|520762.4.peg.2924"/>
<dbReference type="Pfam" id="PF00037">
    <property type="entry name" value="Fer4"/>
    <property type="match status" value="1"/>
</dbReference>
<evidence type="ECO:0000256" key="1">
    <source>
        <dbReference type="ARBA" id="ARBA00022723"/>
    </source>
</evidence>
<feature type="domain" description="4Fe-4S ferredoxin-type" evidence="4">
    <location>
        <begin position="261"/>
        <end position="288"/>
    </location>
</feature>
<evidence type="ECO:0000256" key="3">
    <source>
        <dbReference type="ARBA" id="ARBA00023014"/>
    </source>
</evidence>
<dbReference type="PROSITE" id="PS00198">
    <property type="entry name" value="4FE4S_FER_1"/>
    <property type="match status" value="1"/>
</dbReference>
<sequence>MEYGILGNTGIRVSKLCFGGLTVGPLQANLRPDEGGEIIAEAFRLGVNFIDTAELYGTYPHIRKALEIVPKNDIVIATKSYAHDGETAKKSLDFALRSLKIDCIDIFLLHEQESEHTLRGHYQALDYYIKMKQQGIIKAVGISTHTIKAVEAAAKMEEIDVIHPIINKAGLGIQDGTAEDMLRAIRVAKEKGKGIYGMKPLGGGNLIHSVDECFDYVLNIPFLDAIAVGMQTKEEVTANILRFEGKPVPEALQGKIRQKKRKLHIDFWCEKCGHCVHHCSHGALKLKDGTLMVDREKCVLCSYCSSYCPNFCIKIV</sequence>
<dbReference type="InterPro" id="IPR020471">
    <property type="entry name" value="AKR"/>
</dbReference>
<dbReference type="InterPro" id="IPR017896">
    <property type="entry name" value="4Fe4S_Fe-S-bd"/>
</dbReference>
<dbReference type="GO" id="GO:0046872">
    <property type="term" value="F:metal ion binding"/>
    <property type="evidence" value="ECO:0007669"/>
    <property type="project" value="UniProtKB-KW"/>
</dbReference>
<dbReference type="Gene3D" id="3.30.70.20">
    <property type="match status" value="1"/>
</dbReference>
<keyword evidence="5" id="KW-0560">Oxidoreductase</keyword>
<dbReference type="InterPro" id="IPR036812">
    <property type="entry name" value="NAD(P)_OxRdtase_dom_sf"/>
</dbReference>
<evidence type="ECO:0000313" key="6">
    <source>
        <dbReference type="Proteomes" id="UP000070456"/>
    </source>
</evidence>
<proteinExistence type="predicted"/>
<dbReference type="PRINTS" id="PR00069">
    <property type="entry name" value="ALDKETRDTASE"/>
</dbReference>